<name>A0ABR3C9Z6_9PEZI</name>
<sequence>MVKKLLGTEDKTRRTAARQTHVPESKKRWPAAALDVEAQHHYDCDMRSSDNSPEFHRVSIRGVTPPPSSPRAKPKMVAHVQSYKVQRWRDEQRKRGPEAQKGFSG</sequence>
<dbReference type="GeneID" id="92012777"/>
<reference evidence="2 3" key="1">
    <citation type="submission" date="2024-02" db="EMBL/GenBank/DDBJ databases">
        <title>De novo assembly and annotation of 12 fungi associated with fruit tree decline syndrome in Ontario, Canada.</title>
        <authorList>
            <person name="Sulman M."/>
            <person name="Ellouze W."/>
            <person name="Ilyukhin E."/>
        </authorList>
    </citation>
    <scope>NUCLEOTIDE SEQUENCE [LARGE SCALE GENOMIC DNA]</scope>
    <source>
        <strain evidence="2 3">FDS-637</strain>
    </source>
</reference>
<proteinExistence type="predicted"/>
<protein>
    <submittedName>
        <fullName evidence="2">Uncharacterized protein</fullName>
    </submittedName>
</protein>
<feature type="region of interest" description="Disordered" evidence="1">
    <location>
        <begin position="45"/>
        <end position="76"/>
    </location>
</feature>
<feature type="compositionally biased region" description="Basic and acidic residues" evidence="1">
    <location>
        <begin position="45"/>
        <end position="57"/>
    </location>
</feature>
<evidence type="ECO:0000256" key="1">
    <source>
        <dbReference type="SAM" id="MobiDB-lite"/>
    </source>
</evidence>
<keyword evidence="3" id="KW-1185">Reference proteome</keyword>
<organism evidence="2 3">
    <name type="scientific">Diplodia seriata</name>
    <dbReference type="NCBI Taxonomy" id="420778"/>
    <lineage>
        <taxon>Eukaryota</taxon>
        <taxon>Fungi</taxon>
        <taxon>Dikarya</taxon>
        <taxon>Ascomycota</taxon>
        <taxon>Pezizomycotina</taxon>
        <taxon>Dothideomycetes</taxon>
        <taxon>Dothideomycetes incertae sedis</taxon>
        <taxon>Botryosphaeriales</taxon>
        <taxon>Botryosphaeriaceae</taxon>
        <taxon>Diplodia</taxon>
    </lineage>
</organism>
<feature type="compositionally biased region" description="Basic and acidic residues" evidence="1">
    <location>
        <begin position="1"/>
        <end position="13"/>
    </location>
</feature>
<feature type="region of interest" description="Disordered" evidence="1">
    <location>
        <begin position="1"/>
        <end position="28"/>
    </location>
</feature>
<evidence type="ECO:0000313" key="2">
    <source>
        <dbReference type="EMBL" id="KAL0256299.1"/>
    </source>
</evidence>
<comment type="caution">
    <text evidence="2">The sequence shown here is derived from an EMBL/GenBank/DDBJ whole genome shotgun (WGS) entry which is preliminary data.</text>
</comment>
<dbReference type="EMBL" id="JAJVCZ030000009">
    <property type="protein sequence ID" value="KAL0256299.1"/>
    <property type="molecule type" value="Genomic_DNA"/>
</dbReference>
<gene>
    <name evidence="2" type="ORF">SLS55_008692</name>
</gene>
<accession>A0ABR3C9Z6</accession>
<dbReference type="Proteomes" id="UP001430584">
    <property type="component" value="Unassembled WGS sequence"/>
</dbReference>
<dbReference type="RefSeq" id="XP_066629328.1">
    <property type="nucleotide sequence ID" value="XM_066780099.1"/>
</dbReference>
<evidence type="ECO:0000313" key="3">
    <source>
        <dbReference type="Proteomes" id="UP001430584"/>
    </source>
</evidence>